<gene>
    <name evidence="5" type="ORF">AACH06_15570</name>
</gene>
<sequence length="558" mass="60076">MVHSSSLGRLAGLASLACMLVLPACSGSSGSSGSESRAPVALSPANGEQLAEPEATVVARFETSLKADTVDTESFQLQRDGTPVAGSAAYTSSTKEVSFTPSESLDFLTRYEATLRANILTADGSPIVPKQWAFRTRDGVWRPYDTLPAGRAYAEKRYFGNAVGMPDGSAWVTWEESHSNSSSVWVSRYRPGAGWSTPAGLYVTGDRLRQGLHAPRIAFNASGHGIAVWTTFRSPYDTEGTLQASHWDGVKWSGAESIGISGTNLADDPQVVMQPDGSSLVIWAEGSAPDSHVWSQRYVPDQGWTAPVQLGAGNLLSLSLLGDGQALALWKDNGTIQAAQAPIAGDWSAPTVIAHPAGTVHNPKLANSSKGNSAFVWTDAVSDNCDCAFELSVWSTQRGADGTWSTPQLIEEVRDWPEPTDLAAGPDGDFYFAYSHHHEVADWLRLRHLSRDAGPWGGAFDIPVPKGGFLGVKISIDSEGRGNLIWGAYNYNDGDQLSQAWNSRLLERGSQAWSTPSKVAEDQDRFLQDLIALPHGRAMMIWNTEHLETGVLRSALFD</sequence>
<dbReference type="EMBL" id="JBBUTG010000009">
    <property type="protein sequence ID" value="MEK8032247.1"/>
    <property type="molecule type" value="Genomic_DNA"/>
</dbReference>
<dbReference type="InterPro" id="IPR032812">
    <property type="entry name" value="SbsA_Ig"/>
</dbReference>
<dbReference type="Proteomes" id="UP001371218">
    <property type="component" value="Unassembled WGS sequence"/>
</dbReference>
<feature type="domain" description="SbsA Ig-like" evidence="4">
    <location>
        <begin position="41"/>
        <end position="136"/>
    </location>
</feature>
<keyword evidence="6" id="KW-1185">Reference proteome</keyword>
<dbReference type="Pfam" id="PF13205">
    <property type="entry name" value="Big_5"/>
    <property type="match status" value="1"/>
</dbReference>
<feature type="signal peptide" evidence="3">
    <location>
        <begin position="1"/>
        <end position="26"/>
    </location>
</feature>
<accession>A0ABU9BQL5</accession>
<proteinExistence type="predicted"/>
<evidence type="ECO:0000256" key="2">
    <source>
        <dbReference type="SAM" id="MobiDB-lite"/>
    </source>
</evidence>
<organism evidence="5 6">
    <name type="scientific">Ideonella lacteola</name>
    <dbReference type="NCBI Taxonomy" id="2984193"/>
    <lineage>
        <taxon>Bacteria</taxon>
        <taxon>Pseudomonadati</taxon>
        <taxon>Pseudomonadota</taxon>
        <taxon>Betaproteobacteria</taxon>
        <taxon>Burkholderiales</taxon>
        <taxon>Sphaerotilaceae</taxon>
        <taxon>Ideonella</taxon>
    </lineage>
</organism>
<feature type="region of interest" description="Disordered" evidence="2">
    <location>
        <begin position="29"/>
        <end position="51"/>
    </location>
</feature>
<protein>
    <submittedName>
        <fullName evidence="5">Ig-like domain-containing protein</fullName>
    </submittedName>
</protein>
<keyword evidence="1 3" id="KW-0732">Signal</keyword>
<comment type="caution">
    <text evidence="5">The sequence shown here is derived from an EMBL/GenBank/DDBJ whole genome shotgun (WGS) entry which is preliminary data.</text>
</comment>
<evidence type="ECO:0000313" key="5">
    <source>
        <dbReference type="EMBL" id="MEK8032247.1"/>
    </source>
</evidence>
<evidence type="ECO:0000256" key="1">
    <source>
        <dbReference type="ARBA" id="ARBA00022729"/>
    </source>
</evidence>
<name>A0ABU9BQL5_9BURK</name>
<dbReference type="SUPFAM" id="SSF89372">
    <property type="entry name" value="Fucose-specific lectin"/>
    <property type="match status" value="1"/>
</dbReference>
<dbReference type="InterPro" id="IPR014755">
    <property type="entry name" value="Cu-Rt/internalin_Ig-like"/>
</dbReference>
<feature type="chain" id="PRO_5045058793" evidence="3">
    <location>
        <begin position="27"/>
        <end position="558"/>
    </location>
</feature>
<reference evidence="5 6" key="1">
    <citation type="submission" date="2024-04" db="EMBL/GenBank/DDBJ databases">
        <title>Novel species of the genus Ideonella isolated from streams.</title>
        <authorList>
            <person name="Lu H."/>
        </authorList>
    </citation>
    <scope>NUCLEOTIDE SEQUENCE [LARGE SCALE GENOMIC DNA]</scope>
    <source>
        <strain evidence="5 6">DXS29W</strain>
    </source>
</reference>
<evidence type="ECO:0000313" key="6">
    <source>
        <dbReference type="Proteomes" id="UP001371218"/>
    </source>
</evidence>
<dbReference type="Gene3D" id="2.60.40.1220">
    <property type="match status" value="1"/>
</dbReference>
<dbReference type="RefSeq" id="WP_341426659.1">
    <property type="nucleotide sequence ID" value="NZ_JBBUTG010000009.1"/>
</dbReference>
<evidence type="ECO:0000256" key="3">
    <source>
        <dbReference type="SAM" id="SignalP"/>
    </source>
</evidence>
<evidence type="ECO:0000259" key="4">
    <source>
        <dbReference type="Pfam" id="PF13205"/>
    </source>
</evidence>